<sequence>MGFMDKMKGAASQAVDEARQRTQHISSEVHVTEKAEPAPDRDWVPAALTPLYEVESHIAGKNARVRLWPDRLEWERPRGLSAGKITTGVFTVGMSLAVTGVKGGNDEHDMVLLKHVTNVSDHRDGMLYHRIDVQTSAGAAVNTISFRVRHDDAPPFRQAIIDAMEGLQDRANAPVAVVVQQPSVQSTPAAGTDLAAQLQQLAGLRDAGILSEEEFAAKKADVLSRL</sequence>
<dbReference type="RefSeq" id="WP_030146128.1">
    <property type="nucleotide sequence ID" value="NZ_BMNZ01000001.1"/>
</dbReference>
<dbReference type="Pfam" id="PF09851">
    <property type="entry name" value="SHOCT"/>
    <property type="match status" value="1"/>
</dbReference>
<evidence type="ECO:0000256" key="1">
    <source>
        <dbReference type="SAM" id="MobiDB-lite"/>
    </source>
</evidence>
<organism evidence="3 4">
    <name type="scientific">Terrabacter tumescens</name>
    <dbReference type="NCBI Taxonomy" id="60443"/>
    <lineage>
        <taxon>Bacteria</taxon>
        <taxon>Bacillati</taxon>
        <taxon>Actinomycetota</taxon>
        <taxon>Actinomycetes</taxon>
        <taxon>Micrococcales</taxon>
        <taxon>Intrasporangiaceae</taxon>
        <taxon>Terrabacter</taxon>
    </lineage>
</organism>
<feature type="region of interest" description="Disordered" evidence="1">
    <location>
        <begin position="1"/>
        <end position="38"/>
    </location>
</feature>
<reference evidence="4" key="1">
    <citation type="journal article" date="2019" name="Int. J. Syst. Evol. Microbiol.">
        <title>The Global Catalogue of Microorganisms (GCM) 10K type strain sequencing project: providing services to taxonomists for standard genome sequencing and annotation.</title>
        <authorList>
            <consortium name="The Broad Institute Genomics Platform"/>
            <consortium name="The Broad Institute Genome Sequencing Center for Infectious Disease"/>
            <person name="Wu L."/>
            <person name="Ma J."/>
        </authorList>
    </citation>
    <scope>NUCLEOTIDE SEQUENCE [LARGE SCALE GENOMIC DNA]</scope>
    <source>
        <strain evidence="4">JCM 1365</strain>
    </source>
</reference>
<name>A0ABQ2HLZ4_9MICO</name>
<evidence type="ECO:0000313" key="3">
    <source>
        <dbReference type="EMBL" id="GGM84207.1"/>
    </source>
</evidence>
<dbReference type="InterPro" id="IPR018649">
    <property type="entry name" value="SHOCT"/>
</dbReference>
<accession>A0ABQ2HLZ4</accession>
<proteinExistence type="predicted"/>
<evidence type="ECO:0000259" key="2">
    <source>
        <dbReference type="Pfam" id="PF09851"/>
    </source>
</evidence>
<dbReference type="EMBL" id="BMNZ01000001">
    <property type="protein sequence ID" value="GGM84207.1"/>
    <property type="molecule type" value="Genomic_DNA"/>
</dbReference>
<protein>
    <recommendedName>
        <fullName evidence="2">SHOCT domain-containing protein</fullName>
    </recommendedName>
</protein>
<evidence type="ECO:0000313" key="4">
    <source>
        <dbReference type="Proteomes" id="UP000623461"/>
    </source>
</evidence>
<dbReference type="Proteomes" id="UP000623461">
    <property type="component" value="Unassembled WGS sequence"/>
</dbReference>
<keyword evidence="4" id="KW-1185">Reference proteome</keyword>
<gene>
    <name evidence="3" type="ORF">GCM10009721_06180</name>
</gene>
<comment type="caution">
    <text evidence="3">The sequence shown here is derived from an EMBL/GenBank/DDBJ whole genome shotgun (WGS) entry which is preliminary data.</text>
</comment>
<feature type="domain" description="SHOCT" evidence="2">
    <location>
        <begin position="196"/>
        <end position="223"/>
    </location>
</feature>